<dbReference type="EMBL" id="GL377651">
    <property type="protein sequence ID" value="EFJ10918.1"/>
    <property type="molecule type" value="Genomic_DNA"/>
</dbReference>
<dbReference type="InterPro" id="IPR046960">
    <property type="entry name" value="PPR_At4g14850-like_plant"/>
</dbReference>
<dbReference type="InterPro" id="IPR011990">
    <property type="entry name" value="TPR-like_helical_dom_sf"/>
</dbReference>
<dbReference type="OrthoDB" id="185373at2759"/>
<protein>
    <recommendedName>
        <fullName evidence="5">Pentacotripeptide-repeat region of PRORP domain-containing protein</fullName>
    </recommendedName>
</protein>
<dbReference type="Proteomes" id="UP000001514">
    <property type="component" value="Unassembled WGS sequence"/>
</dbReference>
<dbReference type="Gene3D" id="1.25.40.10">
    <property type="entry name" value="Tetratricopeptide repeat domain"/>
    <property type="match status" value="2"/>
</dbReference>
<dbReference type="OMA" id="ICFASAL"/>
<dbReference type="NCBIfam" id="TIGR00756">
    <property type="entry name" value="PPR"/>
    <property type="match status" value="1"/>
</dbReference>
<dbReference type="FunFam" id="1.25.40.10:FF:000090">
    <property type="entry name" value="Pentatricopeptide repeat-containing protein, chloroplastic"/>
    <property type="match status" value="1"/>
</dbReference>
<dbReference type="Gramene" id="EFJ10918">
    <property type="protein sequence ID" value="EFJ10918"/>
    <property type="gene ID" value="SELMODRAFT_127332"/>
</dbReference>
<evidence type="ECO:0000313" key="4">
    <source>
        <dbReference type="Proteomes" id="UP000001514"/>
    </source>
</evidence>
<evidence type="ECO:0000256" key="1">
    <source>
        <dbReference type="ARBA" id="ARBA00022737"/>
    </source>
</evidence>
<feature type="repeat" description="PPR" evidence="2">
    <location>
        <begin position="5"/>
        <end position="35"/>
    </location>
</feature>
<gene>
    <name evidence="3" type="ORF">SELMODRAFT_127332</name>
</gene>
<dbReference type="InParanoid" id="D8SXN7"/>
<dbReference type="PANTHER" id="PTHR47926">
    <property type="entry name" value="PENTATRICOPEPTIDE REPEAT-CONTAINING PROTEIN"/>
    <property type="match status" value="1"/>
</dbReference>
<name>D8SXN7_SELML</name>
<feature type="repeat" description="PPR" evidence="2">
    <location>
        <begin position="36"/>
        <end position="70"/>
    </location>
</feature>
<dbReference type="GO" id="GO:0009451">
    <property type="term" value="P:RNA modification"/>
    <property type="evidence" value="ECO:0007669"/>
    <property type="project" value="InterPro"/>
</dbReference>
<evidence type="ECO:0000313" key="3">
    <source>
        <dbReference type="EMBL" id="EFJ10918.1"/>
    </source>
</evidence>
<evidence type="ECO:0000256" key="2">
    <source>
        <dbReference type="PROSITE-ProRule" id="PRU00708"/>
    </source>
</evidence>
<keyword evidence="1" id="KW-0677">Repeat</keyword>
<dbReference type="Pfam" id="PF01535">
    <property type="entry name" value="PPR"/>
    <property type="match status" value="1"/>
</dbReference>
<dbReference type="InterPro" id="IPR002885">
    <property type="entry name" value="PPR_rpt"/>
</dbReference>
<keyword evidence="4" id="KW-1185">Reference proteome</keyword>
<evidence type="ECO:0008006" key="5">
    <source>
        <dbReference type="Google" id="ProtNLM"/>
    </source>
</evidence>
<accession>D8SXN7</accession>
<organism evidence="4">
    <name type="scientific">Selaginella moellendorffii</name>
    <name type="common">Spikemoss</name>
    <dbReference type="NCBI Taxonomy" id="88036"/>
    <lineage>
        <taxon>Eukaryota</taxon>
        <taxon>Viridiplantae</taxon>
        <taxon>Streptophyta</taxon>
        <taxon>Embryophyta</taxon>
        <taxon>Tracheophyta</taxon>
        <taxon>Lycopodiopsida</taxon>
        <taxon>Selaginellales</taxon>
        <taxon>Selaginellaceae</taxon>
        <taxon>Selaginella</taxon>
    </lineage>
</organism>
<dbReference type="GO" id="GO:0003723">
    <property type="term" value="F:RNA binding"/>
    <property type="evidence" value="ECO:0007669"/>
    <property type="project" value="InterPro"/>
</dbReference>
<dbReference type="Pfam" id="PF13812">
    <property type="entry name" value="PPR_3"/>
    <property type="match status" value="1"/>
</dbReference>
<reference evidence="3 4" key="1">
    <citation type="journal article" date="2011" name="Science">
        <title>The Selaginella genome identifies genetic changes associated with the evolution of vascular plants.</title>
        <authorList>
            <person name="Banks J.A."/>
            <person name="Nishiyama T."/>
            <person name="Hasebe M."/>
            <person name="Bowman J.L."/>
            <person name="Gribskov M."/>
            <person name="dePamphilis C."/>
            <person name="Albert V.A."/>
            <person name="Aono N."/>
            <person name="Aoyama T."/>
            <person name="Ambrose B.A."/>
            <person name="Ashton N.W."/>
            <person name="Axtell M.J."/>
            <person name="Barker E."/>
            <person name="Barker M.S."/>
            <person name="Bennetzen J.L."/>
            <person name="Bonawitz N.D."/>
            <person name="Chapple C."/>
            <person name="Cheng C."/>
            <person name="Correa L.G."/>
            <person name="Dacre M."/>
            <person name="DeBarry J."/>
            <person name="Dreyer I."/>
            <person name="Elias M."/>
            <person name="Engstrom E.M."/>
            <person name="Estelle M."/>
            <person name="Feng L."/>
            <person name="Finet C."/>
            <person name="Floyd S.K."/>
            <person name="Frommer W.B."/>
            <person name="Fujita T."/>
            <person name="Gramzow L."/>
            <person name="Gutensohn M."/>
            <person name="Harholt J."/>
            <person name="Hattori M."/>
            <person name="Heyl A."/>
            <person name="Hirai T."/>
            <person name="Hiwatashi Y."/>
            <person name="Ishikawa M."/>
            <person name="Iwata M."/>
            <person name="Karol K.G."/>
            <person name="Koehler B."/>
            <person name="Kolukisaoglu U."/>
            <person name="Kubo M."/>
            <person name="Kurata T."/>
            <person name="Lalonde S."/>
            <person name="Li K."/>
            <person name="Li Y."/>
            <person name="Litt A."/>
            <person name="Lyons E."/>
            <person name="Manning G."/>
            <person name="Maruyama T."/>
            <person name="Michael T.P."/>
            <person name="Mikami K."/>
            <person name="Miyazaki S."/>
            <person name="Morinaga S."/>
            <person name="Murata T."/>
            <person name="Mueller-Roeber B."/>
            <person name="Nelson D.R."/>
            <person name="Obara M."/>
            <person name="Oguri Y."/>
            <person name="Olmstead R.G."/>
            <person name="Onodera N."/>
            <person name="Petersen B.L."/>
            <person name="Pils B."/>
            <person name="Prigge M."/>
            <person name="Rensing S.A."/>
            <person name="Riano-Pachon D.M."/>
            <person name="Roberts A.W."/>
            <person name="Sato Y."/>
            <person name="Scheller H.V."/>
            <person name="Schulz B."/>
            <person name="Schulz C."/>
            <person name="Shakirov E.V."/>
            <person name="Shibagaki N."/>
            <person name="Shinohara N."/>
            <person name="Shippen D.E."/>
            <person name="Soerensen I."/>
            <person name="Sotooka R."/>
            <person name="Sugimoto N."/>
            <person name="Sugita M."/>
            <person name="Sumikawa N."/>
            <person name="Tanurdzic M."/>
            <person name="Theissen G."/>
            <person name="Ulvskov P."/>
            <person name="Wakazuki S."/>
            <person name="Weng J.K."/>
            <person name="Willats W.W."/>
            <person name="Wipf D."/>
            <person name="Wolf P.G."/>
            <person name="Yang L."/>
            <person name="Zimmer A.D."/>
            <person name="Zhu Q."/>
            <person name="Mitros T."/>
            <person name="Hellsten U."/>
            <person name="Loque D."/>
            <person name="Otillar R."/>
            <person name="Salamov A."/>
            <person name="Schmutz J."/>
            <person name="Shapiro H."/>
            <person name="Lindquist E."/>
            <person name="Lucas S."/>
            <person name="Rokhsar D."/>
            <person name="Grigoriev I.V."/>
        </authorList>
    </citation>
    <scope>NUCLEOTIDE SEQUENCE [LARGE SCALE GENOMIC DNA]</scope>
</reference>
<dbReference type="KEGG" id="smo:SELMODRAFT_127332"/>
<dbReference type="PANTHER" id="PTHR47926:SF382">
    <property type="entry name" value="PENTACOTRIPEPTIDE-REPEAT REGION OF PRORP DOMAIN-CONTAINING PROTEIN"/>
    <property type="match status" value="1"/>
</dbReference>
<dbReference type="HOGENOM" id="CLU_002706_0_0_1"/>
<dbReference type="eggNOG" id="KOG4197">
    <property type="taxonomic scope" value="Eukaryota"/>
</dbReference>
<proteinExistence type="predicted"/>
<dbReference type="AlphaFoldDB" id="D8SXN7"/>
<dbReference type="PROSITE" id="PS51375">
    <property type="entry name" value="PPR"/>
    <property type="match status" value="2"/>
</dbReference>
<dbReference type="STRING" id="88036.D8SXN7"/>
<sequence>MPWKDTVAWTTILQAYAQAGHLRTSLFVFETMPERNVVSWTAMISAFAHSGNQMDSIQIFHAMNLEGVKPDDICFASALLACNHVGLLYRGHGYFTSMRRDHGIAPGREHYFSMADILCRAGRLESAQELIRTMPFVPEVLHWGSLLNACKLQENTKIGNKTAKHLSTLDPNDAASHVLLSNLYASLGNLGRA</sequence>